<dbReference type="Gene3D" id="1.25.40.1030">
    <property type="match status" value="1"/>
</dbReference>
<dbReference type="GO" id="GO:0016192">
    <property type="term" value="P:vesicle-mediated transport"/>
    <property type="evidence" value="ECO:0007669"/>
    <property type="project" value="UniProtKB-KW"/>
</dbReference>
<feature type="domain" description="Sec16 Sec23-binding" evidence="7">
    <location>
        <begin position="881"/>
        <end position="1118"/>
    </location>
</feature>
<evidence type="ECO:0000313" key="9">
    <source>
        <dbReference type="Proteomes" id="UP001163046"/>
    </source>
</evidence>
<dbReference type="EMBL" id="MU827784">
    <property type="protein sequence ID" value="KAJ7334504.1"/>
    <property type="molecule type" value="Genomic_DNA"/>
</dbReference>
<dbReference type="CDD" id="cd09233">
    <property type="entry name" value="ACE1-Sec16-like"/>
    <property type="match status" value="1"/>
</dbReference>
<feature type="compositionally biased region" description="Polar residues" evidence="6">
    <location>
        <begin position="606"/>
        <end position="627"/>
    </location>
</feature>
<feature type="compositionally biased region" description="Polar residues" evidence="6">
    <location>
        <begin position="425"/>
        <end position="454"/>
    </location>
</feature>
<name>A0A9X0CEU6_9CNID</name>
<dbReference type="GO" id="GO:0012507">
    <property type="term" value="C:ER to Golgi transport vesicle membrane"/>
    <property type="evidence" value="ECO:0007669"/>
    <property type="project" value="TreeGrafter"/>
</dbReference>
<comment type="subcellular location">
    <subcellularLocation>
        <location evidence="1">Endoplasmic reticulum</location>
    </subcellularLocation>
</comment>
<feature type="compositionally biased region" description="Low complexity" evidence="6">
    <location>
        <begin position="628"/>
        <end position="638"/>
    </location>
</feature>
<accession>A0A9X0CEU6</accession>
<feature type="compositionally biased region" description="Basic and acidic residues" evidence="6">
    <location>
        <begin position="460"/>
        <end position="575"/>
    </location>
</feature>
<dbReference type="Pfam" id="PF12931">
    <property type="entry name" value="TPR_Sec16"/>
    <property type="match status" value="1"/>
</dbReference>
<gene>
    <name evidence="8" type="primary">SEC16A_2</name>
    <name evidence="8" type="ORF">OS493_014826</name>
</gene>
<feature type="compositionally biased region" description="Basic and acidic residues" evidence="6">
    <location>
        <begin position="591"/>
        <end position="604"/>
    </location>
</feature>
<evidence type="ECO:0000256" key="5">
    <source>
        <dbReference type="ARBA" id="ARBA00022892"/>
    </source>
</evidence>
<dbReference type="GO" id="GO:0007030">
    <property type="term" value="P:Golgi organization"/>
    <property type="evidence" value="ECO:0007669"/>
    <property type="project" value="TreeGrafter"/>
</dbReference>
<evidence type="ECO:0000256" key="6">
    <source>
        <dbReference type="SAM" id="MobiDB-lite"/>
    </source>
</evidence>
<feature type="compositionally biased region" description="Polar residues" evidence="6">
    <location>
        <begin position="137"/>
        <end position="151"/>
    </location>
</feature>
<feature type="compositionally biased region" description="Low complexity" evidence="6">
    <location>
        <begin position="1306"/>
        <end position="1321"/>
    </location>
</feature>
<feature type="region of interest" description="Disordered" evidence="6">
    <location>
        <begin position="20"/>
        <end position="104"/>
    </location>
</feature>
<dbReference type="PANTHER" id="PTHR13402">
    <property type="entry name" value="RGPR-RELATED"/>
    <property type="match status" value="1"/>
</dbReference>
<sequence>MNSALLPAPCMLAPAAVATVESSEALRGSDQAPQPSERKLPVPLQNMPLTGQLQQRGPPPNYENQQIPLSRSSQPGNVPPDVITPSPRGMVPAPYPGPQHQQNARPNVADVAHSGILTTRSDNIYQQMPAVPAELPGSTSGHTSEPVQSVAQPPPPTEGQDIFASLPKLIPFATREQILQSAGVQTTPAPTQMSQEQIMQSPDVQTRPAPTLIPREHIMQPPDVQTTAAPMQMSREQMTQSGPHAQSTPAPMQMSWEQTMQSGPEAQTKPAATQMSHGQIIQSHHVQTRPAPMLMPQEHIMQPPDVQTRPVPMQVSREQIMQSGPNVQTTPAPMQMSQGQIIQSHHSQSTPAPMQMSREQMTQSPHTQSTPAPMQMSLASLLQGGKGRLKKKTSETSASSSKTDVGSSQGANLPPQGTPLAPNPFEQQSAIPPSNTVQEISRNSDQPMDSQSFDSVGRTDQGHRPPNETDYRDSYSSENSRSRDESYYDQDRRDPYYEQGEYDRREHDGREYDRRDHDRRDYDRRDHERRDRREFDRRESDYSRRDYDSREYDRTSRDVGRRDYDHHRDSSETRDPYYGYGHQSPRQGRRGYNDGRTSREDLYRGSDQTGYAHSYHSGRSTPSSDRNSPAPAYDYSSPSYAAASQQSYGYPSYGQDNHSMDMYQYLTMLYYYYPQHYEQYCAQQGYYNTGYTPEQMAQFYGGMPYPPGYETSQPEQAAETEVVESDPARLTPPLYRVQHPLVRFSGGRLISLMSSEDEEEQPKCVIASVQMVFSGEEIEVIKAFPGPLSSMYSSRTEVISYCEQRSTGTDASADSLVKSLIWKILANLVKHNGAFVASDLAELIMENWRSCNTSDQNEFLSAESGPLSSDIEKSKHVSVFREMLLAGATKDALEYTMRYGLWGHAMVLASKMDKKVQNEVTNRFMKTMTDFDPIRTVYDHLSGRQPVALMTPDDWQRNLAAMVANPPRQHPQSNKRNMICLGDTLMANDQVWAAHLCYTLAGERFGYPSDEKIKMALIGIDHKKKMISGQHIPLENQQMMEVLEYAVSLNNEDYYIPVLQTYKYLHANKLSEAGFTDEALHYADLIGHTVIKHPHHFNLTLTKNIKELTDRLNPEAQDAAAAEMAEMLDRLLQAKDSSQISSSVTESEGEVEDPLAESSASFFSGYDPSTNTPKHQVEQTEDIQHQDSWTEPPVTAPPASQDSMGDLRQDSWSGGMDTHVTQPDHDQPPSQQLPSVPQLPPSTIPQPPVPPAPWTESPPAVEPHPPQPPFFVPGPPITQQLPGQMESEQPAAVEEQPFYSQQPSWNDSQQQPSWNDSQQQPLWNDSPQPSWSEGVGYEEPKKVEPPPPKEPEPPAKEEPKPKPSEKAKKKKANNSSQGGWFSGLSGIIQKVIPRGPNEMILPDDSKKSIYWDEDLKKWINTEEDEQV</sequence>
<dbReference type="InterPro" id="IPR024298">
    <property type="entry name" value="Sec16_Sec23-bd"/>
</dbReference>
<feature type="compositionally biased region" description="Basic and acidic residues" evidence="6">
    <location>
        <begin position="1338"/>
        <end position="1366"/>
    </location>
</feature>
<comment type="similarity">
    <text evidence="2">Belongs to the SEC16 family.</text>
</comment>
<feature type="compositionally biased region" description="Polar residues" evidence="6">
    <location>
        <begin position="357"/>
        <end position="372"/>
    </location>
</feature>
<evidence type="ECO:0000256" key="4">
    <source>
        <dbReference type="ARBA" id="ARBA00022824"/>
    </source>
</evidence>
<feature type="compositionally biased region" description="Pro residues" evidence="6">
    <location>
        <begin position="1260"/>
        <end position="1276"/>
    </location>
</feature>
<evidence type="ECO:0000256" key="3">
    <source>
        <dbReference type="ARBA" id="ARBA00022448"/>
    </source>
</evidence>
<reference evidence="8" key="1">
    <citation type="submission" date="2023-01" db="EMBL/GenBank/DDBJ databases">
        <title>Genome assembly of the deep-sea coral Lophelia pertusa.</title>
        <authorList>
            <person name="Herrera S."/>
            <person name="Cordes E."/>
        </authorList>
    </citation>
    <scope>NUCLEOTIDE SEQUENCE</scope>
    <source>
        <strain evidence="8">USNM1676648</strain>
        <tissue evidence="8">Polyp</tissue>
    </source>
</reference>
<protein>
    <submittedName>
        <fullName evidence="8">Protein transport protein Sec16A</fullName>
    </submittedName>
</protein>
<keyword evidence="3" id="KW-0813">Transport</keyword>
<evidence type="ECO:0000256" key="2">
    <source>
        <dbReference type="ARBA" id="ARBA00005927"/>
    </source>
</evidence>
<feature type="compositionally biased region" description="Polar residues" evidence="6">
    <location>
        <begin position="1322"/>
        <end position="1331"/>
    </location>
</feature>
<evidence type="ECO:0000256" key="1">
    <source>
        <dbReference type="ARBA" id="ARBA00004240"/>
    </source>
</evidence>
<dbReference type="GO" id="GO:0070973">
    <property type="term" value="P:protein localization to endoplasmic reticulum exit site"/>
    <property type="evidence" value="ECO:0007669"/>
    <property type="project" value="TreeGrafter"/>
</dbReference>
<keyword evidence="5" id="KW-0931">ER-Golgi transport</keyword>
<organism evidence="8 9">
    <name type="scientific">Desmophyllum pertusum</name>
    <dbReference type="NCBI Taxonomy" id="174260"/>
    <lineage>
        <taxon>Eukaryota</taxon>
        <taxon>Metazoa</taxon>
        <taxon>Cnidaria</taxon>
        <taxon>Anthozoa</taxon>
        <taxon>Hexacorallia</taxon>
        <taxon>Scleractinia</taxon>
        <taxon>Caryophylliina</taxon>
        <taxon>Caryophylliidae</taxon>
        <taxon>Desmophyllum</taxon>
    </lineage>
</organism>
<feature type="region of interest" description="Disordered" evidence="6">
    <location>
        <begin position="1139"/>
        <end position="1383"/>
    </location>
</feature>
<feature type="compositionally biased region" description="Polar residues" evidence="6">
    <location>
        <begin position="62"/>
        <end position="76"/>
    </location>
</feature>
<evidence type="ECO:0000259" key="7">
    <source>
        <dbReference type="Pfam" id="PF12931"/>
    </source>
</evidence>
<feature type="compositionally biased region" description="Low complexity" evidence="6">
    <location>
        <begin position="334"/>
        <end position="349"/>
    </location>
</feature>
<feature type="compositionally biased region" description="Pro residues" evidence="6">
    <location>
        <begin position="1237"/>
        <end position="1253"/>
    </location>
</feature>
<feature type="region of interest" description="Disordered" evidence="6">
    <location>
        <begin position="324"/>
        <end position="372"/>
    </location>
</feature>
<dbReference type="Proteomes" id="UP001163046">
    <property type="component" value="Unassembled WGS sequence"/>
</dbReference>
<keyword evidence="9" id="KW-1185">Reference proteome</keyword>
<comment type="caution">
    <text evidence="8">The sequence shown here is derived from an EMBL/GenBank/DDBJ whole genome shotgun (WGS) entry which is preliminary data.</text>
</comment>
<dbReference type="GO" id="GO:0070971">
    <property type="term" value="C:endoplasmic reticulum exit site"/>
    <property type="evidence" value="ECO:0007669"/>
    <property type="project" value="TreeGrafter"/>
</dbReference>
<evidence type="ECO:0000313" key="8">
    <source>
        <dbReference type="EMBL" id="KAJ7334504.1"/>
    </source>
</evidence>
<proteinExistence type="inferred from homology"/>
<feature type="compositionally biased region" description="Polar residues" evidence="6">
    <location>
        <begin position="1158"/>
        <end position="1174"/>
    </location>
</feature>
<feature type="compositionally biased region" description="Basic and acidic residues" evidence="6">
    <location>
        <begin position="1175"/>
        <end position="1185"/>
    </location>
</feature>
<keyword evidence="4" id="KW-0256">Endoplasmic reticulum</keyword>
<dbReference type="PANTHER" id="PTHR13402:SF6">
    <property type="entry name" value="SECRETORY 16, ISOFORM I"/>
    <property type="match status" value="1"/>
</dbReference>
<feature type="region of interest" description="Disordered" evidence="6">
    <location>
        <begin position="384"/>
        <end position="638"/>
    </location>
</feature>
<dbReference type="OrthoDB" id="8918678at2759"/>
<feature type="region of interest" description="Disordered" evidence="6">
    <location>
        <begin position="132"/>
        <end position="160"/>
    </location>
</feature>